<dbReference type="SMART" id="SM00826">
    <property type="entry name" value="PKS_DH"/>
    <property type="match status" value="2"/>
</dbReference>
<dbReference type="Pfam" id="PF08242">
    <property type="entry name" value="Methyltransf_12"/>
    <property type="match status" value="1"/>
</dbReference>
<dbReference type="InterPro" id="IPR013217">
    <property type="entry name" value="Methyltransf_12"/>
</dbReference>
<dbReference type="InterPro" id="IPR013968">
    <property type="entry name" value="PKS_KR"/>
</dbReference>
<feature type="domain" description="Ketosynthase family 3 (KS3)" evidence="13">
    <location>
        <begin position="1697"/>
        <end position="2131"/>
    </location>
</feature>
<dbReference type="InterPro" id="IPR020807">
    <property type="entry name" value="PKS_DH"/>
</dbReference>
<dbReference type="Gene3D" id="3.10.129.110">
    <property type="entry name" value="Polyketide synthase dehydratase"/>
    <property type="match status" value="2"/>
</dbReference>
<dbReference type="Pfam" id="PF02801">
    <property type="entry name" value="Ketoacyl-synt_C"/>
    <property type="match status" value="2"/>
</dbReference>
<protein>
    <recommendedName>
        <fullName evidence="16">3-hydroxyacyl-CoA dehydrogenase</fullName>
    </recommendedName>
</protein>
<dbReference type="InterPro" id="IPR006162">
    <property type="entry name" value="Ppantetheine_attach_site"/>
</dbReference>
<dbReference type="InterPro" id="IPR020841">
    <property type="entry name" value="PKS_Beta-ketoAc_synthase_dom"/>
</dbReference>
<evidence type="ECO:0000256" key="7">
    <source>
        <dbReference type="ARBA" id="ARBA00022737"/>
    </source>
</evidence>
<feature type="domain" description="Ketosynthase family 3 (KS3)" evidence="13">
    <location>
        <begin position="487"/>
        <end position="909"/>
    </location>
</feature>
<dbReference type="GO" id="GO:0004315">
    <property type="term" value="F:3-oxoacyl-[acyl-carrier-protein] synthase activity"/>
    <property type="evidence" value="ECO:0007669"/>
    <property type="project" value="InterPro"/>
</dbReference>
<dbReference type="RefSeq" id="WP_160294763.1">
    <property type="nucleotide sequence ID" value="NZ_CP031454.1"/>
</dbReference>
<dbReference type="Pfam" id="PF08659">
    <property type="entry name" value="KR"/>
    <property type="match status" value="2"/>
</dbReference>
<dbReference type="PROSITE" id="PS52019">
    <property type="entry name" value="PKS_MFAS_DH"/>
    <property type="match status" value="2"/>
</dbReference>
<feature type="domain" description="Carrier" evidence="12">
    <location>
        <begin position="352"/>
        <end position="430"/>
    </location>
</feature>
<dbReference type="Gene3D" id="3.40.47.10">
    <property type="match status" value="2"/>
</dbReference>
<feature type="region of interest" description="N-terminal hotdog fold" evidence="10">
    <location>
        <begin position="2312"/>
        <end position="2434"/>
    </location>
</feature>
<evidence type="ECO:0000256" key="8">
    <source>
        <dbReference type="ARBA" id="ARBA00023268"/>
    </source>
</evidence>
<dbReference type="InterPro" id="IPR036736">
    <property type="entry name" value="ACP-like_sf"/>
</dbReference>
<dbReference type="InterPro" id="IPR020806">
    <property type="entry name" value="PKS_PP-bd"/>
</dbReference>
<dbReference type="SUPFAM" id="SSF53335">
    <property type="entry name" value="S-adenosyl-L-methionine-dependent methyltransferases"/>
    <property type="match status" value="1"/>
</dbReference>
<dbReference type="PROSITE" id="PS00606">
    <property type="entry name" value="KS3_1"/>
    <property type="match status" value="1"/>
</dbReference>
<feature type="active site" description="Proton donor; for dehydratase activity" evidence="10">
    <location>
        <position position="2514"/>
    </location>
</feature>
<dbReference type="InterPro" id="IPR009081">
    <property type="entry name" value="PP-bd_ACP"/>
</dbReference>
<dbReference type="SUPFAM" id="SSF51735">
    <property type="entry name" value="NAD(P)-binding Rossmann-fold domains"/>
    <property type="match status" value="3"/>
</dbReference>
<dbReference type="InterPro" id="IPR054514">
    <property type="entry name" value="RhiE-like_linker"/>
</dbReference>
<reference evidence="15" key="1">
    <citation type="submission" date="2017-02" db="EMBL/GenBank/DDBJ databases">
        <authorList>
            <person name="Scherlach K."/>
        </authorList>
    </citation>
    <scope>NUCLEOTIDE SEQUENCE</scope>
    <source>
        <strain evidence="15">ST036079</strain>
    </source>
</reference>
<feature type="region of interest" description="C-terminal hotdog fold" evidence="10">
    <location>
        <begin position="2453"/>
        <end position="2594"/>
    </location>
</feature>
<evidence type="ECO:0000256" key="10">
    <source>
        <dbReference type="PROSITE-ProRule" id="PRU01363"/>
    </source>
</evidence>
<organism evidence="15">
    <name type="scientific">Burkholderia gladioli</name>
    <name type="common">Pseudomonas marginata</name>
    <name type="synonym">Phytomonas marginata</name>
    <dbReference type="NCBI Taxonomy" id="28095"/>
    <lineage>
        <taxon>Bacteria</taxon>
        <taxon>Pseudomonadati</taxon>
        <taxon>Pseudomonadota</taxon>
        <taxon>Betaproteobacteria</taxon>
        <taxon>Burkholderiales</taxon>
        <taxon>Burkholderiaceae</taxon>
        <taxon>Burkholderia</taxon>
    </lineage>
</organism>
<keyword evidence="3" id="KW-0596">Phosphopantetheine</keyword>
<dbReference type="CDD" id="cd08953">
    <property type="entry name" value="KR_2_SDR_x"/>
    <property type="match status" value="2"/>
</dbReference>
<dbReference type="SMART" id="SM01294">
    <property type="entry name" value="PKS_PP_betabranch"/>
    <property type="match status" value="2"/>
</dbReference>
<dbReference type="InterPro" id="IPR014031">
    <property type="entry name" value="Ketoacyl_synth_C"/>
</dbReference>
<dbReference type="PROSITE" id="PS50075">
    <property type="entry name" value="CARRIER"/>
    <property type="match status" value="3"/>
</dbReference>
<feature type="domain" description="Carrier" evidence="12">
    <location>
        <begin position="1567"/>
        <end position="1643"/>
    </location>
</feature>
<dbReference type="GO" id="GO:0006633">
    <property type="term" value="P:fatty acid biosynthetic process"/>
    <property type="evidence" value="ECO:0007669"/>
    <property type="project" value="InterPro"/>
</dbReference>
<dbReference type="Gene3D" id="1.10.1200.10">
    <property type="entry name" value="ACP-like"/>
    <property type="match status" value="3"/>
</dbReference>
<keyword evidence="5" id="KW-0597">Phosphoprotein</keyword>
<dbReference type="InterPro" id="IPR018201">
    <property type="entry name" value="Ketoacyl_synth_AS"/>
</dbReference>
<dbReference type="Pfam" id="PF00550">
    <property type="entry name" value="PP-binding"/>
    <property type="match status" value="3"/>
</dbReference>
<dbReference type="Pfam" id="PF00109">
    <property type="entry name" value="ketoacyl-synt"/>
    <property type="match status" value="2"/>
</dbReference>
<dbReference type="SUPFAM" id="SSF47336">
    <property type="entry name" value="ACP-like"/>
    <property type="match status" value="3"/>
</dbReference>
<dbReference type="InterPro" id="IPR016039">
    <property type="entry name" value="Thiolase-like"/>
</dbReference>
<dbReference type="InterPro" id="IPR057326">
    <property type="entry name" value="KR_dom"/>
</dbReference>
<dbReference type="PANTHER" id="PTHR43775:SF37">
    <property type="entry name" value="SI:DKEY-61P9.11"/>
    <property type="match status" value="1"/>
</dbReference>
<evidence type="ECO:0000259" key="12">
    <source>
        <dbReference type="PROSITE" id="PS50075"/>
    </source>
</evidence>
<dbReference type="GO" id="GO:0004312">
    <property type="term" value="F:fatty acid synthase activity"/>
    <property type="evidence" value="ECO:0007669"/>
    <property type="project" value="TreeGrafter"/>
</dbReference>
<feature type="domain" description="Carrier" evidence="12">
    <location>
        <begin position="3513"/>
        <end position="3590"/>
    </location>
</feature>
<keyword evidence="8" id="KW-0511">Multifunctional enzyme</keyword>
<feature type="compositionally biased region" description="Low complexity" evidence="11">
    <location>
        <begin position="448"/>
        <end position="473"/>
    </location>
</feature>
<dbReference type="InterPro" id="IPR049900">
    <property type="entry name" value="PKS_mFAS_DH"/>
</dbReference>
<feature type="region of interest" description="N-terminal hotdog fold" evidence="10">
    <location>
        <begin position="1"/>
        <end position="120"/>
    </location>
</feature>
<dbReference type="CDD" id="cd02440">
    <property type="entry name" value="AdoMet_MTases"/>
    <property type="match status" value="1"/>
</dbReference>
<evidence type="ECO:0008006" key="16">
    <source>
        <dbReference type="Google" id="ProtNLM"/>
    </source>
</evidence>
<dbReference type="InterPro" id="IPR049551">
    <property type="entry name" value="PKS_DH_C"/>
</dbReference>
<evidence type="ECO:0000256" key="6">
    <source>
        <dbReference type="ARBA" id="ARBA00022679"/>
    </source>
</evidence>
<dbReference type="GO" id="GO:0031177">
    <property type="term" value="F:phosphopantetheine binding"/>
    <property type="evidence" value="ECO:0007669"/>
    <property type="project" value="InterPro"/>
</dbReference>
<dbReference type="Pfam" id="PF21089">
    <property type="entry name" value="PKS_DH_N"/>
    <property type="match status" value="2"/>
</dbReference>
<reference evidence="15" key="2">
    <citation type="submission" date="2019-04" db="EMBL/GenBank/DDBJ databases">
        <title>Antibiotic -producing symbionts dynamically transition between plant pathogenicity and insect- defensive mutualism.</title>
        <authorList>
            <person name="Florez L."/>
        </authorList>
    </citation>
    <scope>NUCLEOTIDE SEQUENCE</scope>
    <source>
        <strain evidence="15">ST036079</strain>
    </source>
</reference>
<dbReference type="EMBL" id="LT797838">
    <property type="protein sequence ID" value="SKB24637.1"/>
    <property type="molecule type" value="Genomic_DNA"/>
</dbReference>
<feature type="region of interest" description="Disordered" evidence="11">
    <location>
        <begin position="448"/>
        <end position="481"/>
    </location>
</feature>
<dbReference type="CDD" id="cd00833">
    <property type="entry name" value="PKS"/>
    <property type="match status" value="2"/>
</dbReference>
<feature type="region of interest" description="Disordered" evidence="11">
    <location>
        <begin position="1655"/>
        <end position="1680"/>
    </location>
</feature>
<comment type="pathway">
    <text evidence="2">Antibiotic biosynthesis.</text>
</comment>
<evidence type="ECO:0000256" key="9">
    <source>
        <dbReference type="ARBA" id="ARBA00054155"/>
    </source>
</evidence>
<dbReference type="Gene3D" id="3.40.50.150">
    <property type="entry name" value="Vaccinia Virus protein VP39"/>
    <property type="match status" value="1"/>
</dbReference>
<dbReference type="Pfam" id="PF14765">
    <property type="entry name" value="PS-DH"/>
    <property type="match status" value="2"/>
</dbReference>
<dbReference type="InterPro" id="IPR049552">
    <property type="entry name" value="PKS_DH_N"/>
</dbReference>
<evidence type="ECO:0000256" key="1">
    <source>
        <dbReference type="ARBA" id="ARBA00004496"/>
    </source>
</evidence>
<comment type="function">
    <text evidence="9">Involved in production of the polyketide antibiotic thailandamide.</text>
</comment>
<feature type="region of interest" description="Disordered" evidence="11">
    <location>
        <begin position="1540"/>
        <end position="1565"/>
    </location>
</feature>
<dbReference type="PANTHER" id="PTHR43775">
    <property type="entry name" value="FATTY ACID SYNTHASE"/>
    <property type="match status" value="1"/>
</dbReference>
<accession>A0A4D8TQZ5</accession>
<name>A0A4D8TQZ5_BURGA</name>
<dbReference type="SMART" id="SM00823">
    <property type="entry name" value="PKS_PP"/>
    <property type="match status" value="3"/>
</dbReference>
<dbReference type="InterPro" id="IPR014030">
    <property type="entry name" value="Ketoacyl_synth_N"/>
</dbReference>
<feature type="domain" description="PKS/mFAS DH" evidence="14">
    <location>
        <begin position="1"/>
        <end position="295"/>
    </location>
</feature>
<dbReference type="InterPro" id="IPR036291">
    <property type="entry name" value="NAD(P)-bd_dom_sf"/>
</dbReference>
<dbReference type="InterPro" id="IPR050091">
    <property type="entry name" value="PKS_NRPS_Biosynth_Enz"/>
</dbReference>
<dbReference type="Pfam" id="PF22336">
    <property type="entry name" value="RhiE-like_linker"/>
    <property type="match status" value="2"/>
</dbReference>
<evidence type="ECO:0000256" key="11">
    <source>
        <dbReference type="SAM" id="MobiDB-lite"/>
    </source>
</evidence>
<dbReference type="PROSITE" id="PS00012">
    <property type="entry name" value="PHOSPHOPANTETHEINE"/>
    <property type="match status" value="2"/>
</dbReference>
<keyword evidence="4" id="KW-0963">Cytoplasm</keyword>
<evidence type="ECO:0000256" key="2">
    <source>
        <dbReference type="ARBA" id="ARBA00004792"/>
    </source>
</evidence>
<dbReference type="SUPFAM" id="SSF53901">
    <property type="entry name" value="Thiolase-like"/>
    <property type="match status" value="2"/>
</dbReference>
<feature type="active site" description="Proton acceptor; for dehydratase activity" evidence="10">
    <location>
        <position position="2346"/>
    </location>
</feature>
<sequence length="3625" mass="380042">MTHRHAASYELDFEHDNLILRDHRVHGVSILPGVTLIDVVYRLGQHLLGHQRFELAQLLFRLPLATSGHLARRMTVRFAPGADRGCWTVSLSSVPLRSGVPGTGRDLHAECVLRELDAEDLRDPAEADFDVAGFIASAERSTRVDEVYRGVRELGVVHGPFMQTLGEIFHRGDEELMRLSLGPLAESLRERFHAHPALLDGATFAGSAFKLVGEVAADFRDDRPHIPFSVERVRLLRPFPARILVASRHGDKLGGAGAARREVTSSDLRILDEEGRVLALFERLSYKRVRQAADIVRLVDQAPGEAEGAVAGEAARSAGADVGVGAVPASTVAAGHDGARAAALAAGESTRASFDEALRRFVTDQLAAQGVALAGRLGDDTPFFDAGLDSTHLLALVRALETHCGRTFYPTLLFEHQTLRELAAHLHRETPAAFGQAVPVWSESVAASSQQPAAPSEPSVASSQPSAASPAAATSHAGAEDAAAPARREIAVIGLAGRYPGAATLEAFWEAVVAARPATGALPADQWSRHVGEDDAEATAAATLGHGGALADADAFDALFFGMTPADAAAVDPQARLLLETAWHACEDAACLPATLARGRTGVYIGVMNDDYTWVAAEHLARTGSYASAGSYAHELANRLSHQFDLRGPSMTVESACSSSLLALHLARTALLAGECDLALAGGVNLSLHRSKYLLLAGLGLMSADGRERTFDIGANGYVPGEGVGLALLKPMEAALADGDRIHGVIAGSATNHSGRAAGRYSPNLHALVEVIERGVASAGLAPEAIGHVETHGTGTQLGDPIEVQAIARALGAAGRGDKRCTLGSRANFGHLESASGIGALTKTLLGMRRGLIPPCANLETLNPALRLDETALTIPREAMRWTLPLESRVSGIHAFGIGGSNVFMVARGAARPARPAAPAARDELIVLSARDAAGLERVRAALAAHLRGPAPITDEEPATLGDLALTLQLGRTAFAHRLAFVVASREALLAALDAHAEQGGQGADFAHGVVRVDLGVGAAADRRDGPARSPELEARSRDGLRRLADAWVNGATIDWARLHAGRATRRVAAPLYPFARDRHRIDAALALRAGTASRADAVDAQAAARPAGGTAPVQVRYGVPAWREEAVPDTGVPSDEVVHLVTSGVSAEVLAGIAAETAPASAFALPVPGDDGARGAAAVYFAAFEALRRVSADGVREPRRLVVLVAGEADELLHAPLAGLLRTAAREYPRLRPVLVFAPGPLDIARGAAILRDEMRASSGDGQALVCRHLDGRRERRVHREAIPPAAGPLPVRQRGVYWITGGLGGLGRLFARYLAGFGEVDVILSGRAPASEQTRAACAALAAGGAPGARVHYLAVDVGRADEVERGVAQIVAQHGGLDGVLHCAGLTRDALIVRKTADQAGEVFAAKLAGTEAIDRATRALPLDFLVLCSSIAAVWGNPGQADYAAANAWLDAFAARRNACVARGMRQGRTVSINWPLWREGGMRVAAEAIEALRAQTGMAPLETADGLAALEHALAGDADQWIVCPSDGLLALFDNGAAPPPSPARDQAPAVQPQSRAPAAQPVGEAVLDYLRDKLARIFRLPAASLDPDAFLSSYGIDSANVLALTAELERDLGVLPKTLVYEHPTLAALAAYLGRTHHAALARRLPAADAAGGPGRETAGAVAPAPAPASAPSTAAPAAPAAAVAAAAGAPLDIAIVGMSGRFPQARDLDAFWRNLRDGRDCISEIPASRWDLAHYYDDGAAEPGRIHSKWGGFIDGVDEFDPLFFRISPLEAEMMDPQERLFLQAAWETIEDAGYTRAALADAGRAPHQRVGVYVGVMYSEYQLYGFQQQAERRIFGLPGNTAGVANRVSYFFDFHGPSMSLDTMCSSSLTAIHLACRGIAYGECGVALAGGVNLSIHPNKYAVLSQARIISTKGRCESFGKGGEGYIPGEGVGCVMLKPLARALADRDAIHGIVKGTALSHGGRANGYTVPNPGAQAATISMAIEQAGVAPRAISYIEAHGTGTSLGDPIEIAGLVHAFGELGASGQFCAIGSAKSNIGHGESAAGIAGVCKVLLQMRHRQLAPSLHSAELNPYIDFASSPFAVQRELGEWRAPLVDGVPMPRVAGVSSFGAGGSNAHVVIEEAPAVEAPAASAQAPGARLLVPISARTEERLRVRVADLIEALSRPDAPPLDDVAWTLRVGREPMEYRAAFVVSTLDGLLDALRGFLDGASSANGWHGRASAESRDVLGDEDVRRAVIQSWSAAGRIDKLAQFWTCGLELDWEAPALALPSARRTHLPPYPFERRACWVPVRPTPAASAARPGSLLSRMLPAASLTDRPRVAFETTLSPALPLVDEHRVRGQRVLPGVAYAELVLEAARHVYPERRASLTELVWMQPLVVGEESVAVVTQLERHDGVLRFEIASMADGARRVHAQGTAELDAPEAAAAGEAPAALRARLAPWWEGEAGREAFYEAHRGNGIEYGPGLRRVLGLWGGDQEALGLVDARPARGETGTDFLLPPPVADAALQCVAGIAGARGAAGELQLPYSIGRVAVLRPIEAASVHVHVRRTAPGHYDLAIVDEAGEPYAVLGDLVVRAAKPAIEPLCYAGRWQRAGAVAVAEAAPAAGTALIVSREAGVALGDALAAAHSRAVWVRLGGAAAAARAANAPAVDGGAAFAEALGSAGVVDTVYFLAAVVGQARYRLDARHVAEELEATTLAWFRCVKALVDAGFDQRALDVVVVTQDGETPPLQQEINIGGAALSGFTQALASEYPHWRVRGIDVGRAALADPARLAAAIAGEPHRAGAFPVALRDGLRYEHRIAPLELPPAGRAAFVEGGVYVIVGGAGGIGRILTAHLVRRYRATVIWLGRRALDAALREQLAAASTEQARVDYFQVDVSAREALERVRDAIRASHGRINGVLHSALVLRDASVRGMDETALREALAPKVAGSAVLGEVFMREDLDWLGFYSSMQSFRAGAGQANYAAGCTFQDSYARALGRACAFPVFTLNWGYWGSVGVVANERTRQRMAALGIGSIEPDDGMAVQEAALAHEIGQLLAIRLAPAARESLGFEAAGQRLLPARAPSRLAATVAALEARVPDAAAIRDIDAADIALNAFVVARLREAMQALGLARALPGAASADAARRALGVVERHAPLFEEILRILADDHAQPSRAAPGAAGLLADFPDLAAHVALAEACLDALPRVLRGELPATEVMFPGGSMALVEGIYKRNVFADYLNDLVADVVERRIADALADPERVAPVRILEVGAGTGGTSDGLFRRLGRFQDRIEYVYTDVSKHFLLHAREQYSGVAPYLTLQLFDAEQAPDAQGIDPGSVDIVVAANVLHATRDIAATLANVKRCLARHGLLVMNEIAGKRPFTTLSFGLLDGWWAAVDREVRLEGSPGLTAAQWTRVLAEVGFSRSALSAEVSSVIRQHVIVAESDGRIAQVAPRGAGQQAHGEAGAGVAAAAPAVPAAPARDAERAAAAAAPAPASATHPPRASGEAPSLPAQAAASAADPRARVDAALREAVAQALKLAPDELDPTLALSELGVDSIVAVDLVRRINDTLGLALKTTVIFDFPTLDRLAAHLCATCAAELSGGGGGAIDELADALERGALSLEESLARLKS</sequence>
<dbReference type="GO" id="GO:0005737">
    <property type="term" value="C:cytoplasm"/>
    <property type="evidence" value="ECO:0007669"/>
    <property type="project" value="UniProtKB-SubCell"/>
</dbReference>
<dbReference type="InterPro" id="IPR029063">
    <property type="entry name" value="SAM-dependent_MTases_sf"/>
</dbReference>
<feature type="active site" description="Proton acceptor; for dehydratase activity" evidence="10">
    <location>
        <position position="23"/>
    </location>
</feature>
<proteinExistence type="predicted"/>
<dbReference type="SMART" id="SM00825">
    <property type="entry name" value="PKS_KS"/>
    <property type="match status" value="2"/>
</dbReference>
<feature type="domain" description="PKS/mFAS DH" evidence="14">
    <location>
        <begin position="2312"/>
        <end position="2594"/>
    </location>
</feature>
<dbReference type="FunFam" id="3.40.47.10:FF:000019">
    <property type="entry name" value="Polyketide synthase type I"/>
    <property type="match status" value="1"/>
</dbReference>
<evidence type="ECO:0000256" key="3">
    <source>
        <dbReference type="ARBA" id="ARBA00022450"/>
    </source>
</evidence>
<dbReference type="Gene3D" id="1.10.1240.100">
    <property type="match status" value="2"/>
</dbReference>
<feature type="region of interest" description="C-terminal hotdog fold" evidence="10">
    <location>
        <begin position="139"/>
        <end position="295"/>
    </location>
</feature>
<dbReference type="InterPro" id="IPR042104">
    <property type="entry name" value="PKS_dehydratase_sf"/>
</dbReference>
<evidence type="ECO:0000256" key="5">
    <source>
        <dbReference type="ARBA" id="ARBA00022553"/>
    </source>
</evidence>
<dbReference type="Gene3D" id="3.40.50.720">
    <property type="entry name" value="NAD(P)-binding Rossmann-like Domain"/>
    <property type="match status" value="2"/>
</dbReference>
<keyword evidence="7" id="KW-0677">Repeat</keyword>
<dbReference type="PROSITE" id="PS52004">
    <property type="entry name" value="KS3_2"/>
    <property type="match status" value="2"/>
</dbReference>
<dbReference type="SMART" id="SM00822">
    <property type="entry name" value="PKS_KR"/>
    <property type="match status" value="2"/>
</dbReference>
<evidence type="ECO:0000313" key="15">
    <source>
        <dbReference type="EMBL" id="SKB24637.1"/>
    </source>
</evidence>
<evidence type="ECO:0000259" key="14">
    <source>
        <dbReference type="PROSITE" id="PS52019"/>
    </source>
</evidence>
<feature type="active site" description="Proton donor; for dehydratase activity" evidence="10">
    <location>
        <position position="200"/>
    </location>
</feature>
<feature type="region of interest" description="Disordered" evidence="11">
    <location>
        <begin position="3472"/>
        <end position="3510"/>
    </location>
</feature>
<evidence type="ECO:0000256" key="4">
    <source>
        <dbReference type="ARBA" id="ARBA00022490"/>
    </source>
</evidence>
<evidence type="ECO:0000259" key="13">
    <source>
        <dbReference type="PROSITE" id="PS52004"/>
    </source>
</evidence>
<comment type="subcellular location">
    <subcellularLocation>
        <location evidence="1">Cytoplasm</location>
    </subcellularLocation>
</comment>
<keyword evidence="6" id="KW-0808">Transferase</keyword>